<keyword evidence="6" id="KW-0822">Tryptophan biosynthesis</keyword>
<accession>A0ABW2WVV8</accession>
<dbReference type="Gene3D" id="3.20.20.70">
    <property type="entry name" value="Aldolase class I"/>
    <property type="match status" value="1"/>
</dbReference>
<dbReference type="EMBL" id="JBHTGL010000008">
    <property type="protein sequence ID" value="MFD0624432.1"/>
    <property type="molecule type" value="Genomic_DNA"/>
</dbReference>
<protein>
    <recommendedName>
        <fullName evidence="3">indole-3-glycerol-phosphate synthase</fullName>
        <ecNumber evidence="3">4.1.1.48</ecNumber>
    </recommendedName>
</protein>
<dbReference type="SUPFAM" id="SSF51366">
    <property type="entry name" value="Ribulose-phoshate binding barrel"/>
    <property type="match status" value="1"/>
</dbReference>
<evidence type="ECO:0000256" key="2">
    <source>
        <dbReference type="ARBA" id="ARBA00004696"/>
    </source>
</evidence>
<comment type="caution">
    <text evidence="10">The sequence shown here is derived from an EMBL/GenBank/DDBJ whole genome shotgun (WGS) entry which is preliminary data.</text>
</comment>
<keyword evidence="7" id="KW-0057">Aromatic amino acid biosynthesis</keyword>
<dbReference type="InterPro" id="IPR045186">
    <property type="entry name" value="Indole-3-glycerol_P_synth"/>
</dbReference>
<evidence type="ECO:0000256" key="8">
    <source>
        <dbReference type="ARBA" id="ARBA00023239"/>
    </source>
</evidence>
<gene>
    <name evidence="10" type="ORF">ACFQ2K_18285</name>
</gene>
<comment type="catalytic activity">
    <reaction evidence="1">
        <text>1-(2-carboxyphenylamino)-1-deoxy-D-ribulose 5-phosphate + H(+) = (1S,2R)-1-C-(indol-3-yl)glycerol 3-phosphate + CO2 + H2O</text>
        <dbReference type="Rhea" id="RHEA:23476"/>
        <dbReference type="ChEBI" id="CHEBI:15377"/>
        <dbReference type="ChEBI" id="CHEBI:15378"/>
        <dbReference type="ChEBI" id="CHEBI:16526"/>
        <dbReference type="ChEBI" id="CHEBI:58613"/>
        <dbReference type="ChEBI" id="CHEBI:58866"/>
        <dbReference type="EC" id="4.1.1.48"/>
    </reaction>
</comment>
<dbReference type="EC" id="4.1.1.48" evidence="3"/>
<evidence type="ECO:0000256" key="6">
    <source>
        <dbReference type="ARBA" id="ARBA00022822"/>
    </source>
</evidence>
<dbReference type="Pfam" id="PF00218">
    <property type="entry name" value="IGPS"/>
    <property type="match status" value="1"/>
</dbReference>
<evidence type="ECO:0000256" key="5">
    <source>
        <dbReference type="ARBA" id="ARBA00022793"/>
    </source>
</evidence>
<evidence type="ECO:0000256" key="1">
    <source>
        <dbReference type="ARBA" id="ARBA00001633"/>
    </source>
</evidence>
<feature type="domain" description="Indole-3-glycerol phosphate synthase" evidence="9">
    <location>
        <begin position="1"/>
        <end position="209"/>
    </location>
</feature>
<sequence length="211" mass="22257">MAELKPRSPSKGPLTQDYRPAELARAYAVGGAAALSVLTHEAGFGGTPEHLAAARAEVDIPVLRKDFVVDEYQITEARAFGADALLLIVAALPAARLAELVVATRELGMEPLVEVRDEGEVDIALAAGATAIGVNHRDLRDFRIDRTLSARLRERIGADRTGTGPVMVGESGVRGADDARALERAGVNAVLVGELLMRAEHPGAVIKELIG</sequence>
<keyword evidence="4" id="KW-0028">Amino-acid biosynthesis</keyword>
<keyword evidence="11" id="KW-1185">Reference proteome</keyword>
<dbReference type="InterPro" id="IPR013798">
    <property type="entry name" value="Indole-3-glycerol_P_synth_dom"/>
</dbReference>
<proteinExistence type="predicted"/>
<reference evidence="11" key="1">
    <citation type="journal article" date="2019" name="Int. J. Syst. Evol. Microbiol.">
        <title>The Global Catalogue of Microorganisms (GCM) 10K type strain sequencing project: providing services to taxonomists for standard genome sequencing and annotation.</title>
        <authorList>
            <consortium name="The Broad Institute Genomics Platform"/>
            <consortium name="The Broad Institute Genome Sequencing Center for Infectious Disease"/>
            <person name="Wu L."/>
            <person name="Ma J."/>
        </authorList>
    </citation>
    <scope>NUCLEOTIDE SEQUENCE [LARGE SCALE GENOMIC DNA]</scope>
    <source>
        <strain evidence="11">JCM 12607</strain>
    </source>
</reference>
<dbReference type="InterPro" id="IPR013785">
    <property type="entry name" value="Aldolase_TIM"/>
</dbReference>
<comment type="pathway">
    <text evidence="2">Amino-acid biosynthesis; L-tryptophan biosynthesis; L-tryptophan from chorismate: step 4/5.</text>
</comment>
<organism evidence="10 11">
    <name type="scientific">Streptomyces sanglieri</name>
    <dbReference type="NCBI Taxonomy" id="193460"/>
    <lineage>
        <taxon>Bacteria</taxon>
        <taxon>Bacillati</taxon>
        <taxon>Actinomycetota</taxon>
        <taxon>Actinomycetes</taxon>
        <taxon>Kitasatosporales</taxon>
        <taxon>Streptomycetaceae</taxon>
        <taxon>Streptomyces</taxon>
    </lineage>
</organism>
<dbReference type="CDD" id="cd00331">
    <property type="entry name" value="IGPS"/>
    <property type="match status" value="1"/>
</dbReference>
<dbReference type="PANTHER" id="PTHR22854">
    <property type="entry name" value="TRYPTOPHAN BIOSYNTHESIS PROTEIN"/>
    <property type="match status" value="1"/>
</dbReference>
<evidence type="ECO:0000256" key="3">
    <source>
        <dbReference type="ARBA" id="ARBA00012362"/>
    </source>
</evidence>
<name>A0ABW2WVV8_9ACTN</name>
<dbReference type="InterPro" id="IPR011060">
    <property type="entry name" value="RibuloseP-bd_barrel"/>
</dbReference>
<evidence type="ECO:0000256" key="4">
    <source>
        <dbReference type="ARBA" id="ARBA00022605"/>
    </source>
</evidence>
<evidence type="ECO:0000313" key="11">
    <source>
        <dbReference type="Proteomes" id="UP001596915"/>
    </source>
</evidence>
<evidence type="ECO:0000313" key="10">
    <source>
        <dbReference type="EMBL" id="MFD0624432.1"/>
    </source>
</evidence>
<evidence type="ECO:0000256" key="7">
    <source>
        <dbReference type="ARBA" id="ARBA00023141"/>
    </source>
</evidence>
<dbReference type="Proteomes" id="UP001596915">
    <property type="component" value="Unassembled WGS sequence"/>
</dbReference>
<evidence type="ECO:0000259" key="9">
    <source>
        <dbReference type="Pfam" id="PF00218"/>
    </source>
</evidence>
<keyword evidence="5" id="KW-0210">Decarboxylase</keyword>
<keyword evidence="8" id="KW-0456">Lyase</keyword>
<dbReference type="PANTHER" id="PTHR22854:SF2">
    <property type="entry name" value="INDOLE-3-GLYCEROL-PHOSPHATE SYNTHASE"/>
    <property type="match status" value="1"/>
</dbReference>